<dbReference type="Proteomes" id="UP000645257">
    <property type="component" value="Unassembled WGS sequence"/>
</dbReference>
<feature type="transmembrane region" description="Helical" evidence="6">
    <location>
        <begin position="235"/>
        <end position="254"/>
    </location>
</feature>
<evidence type="ECO:0000313" key="8">
    <source>
        <dbReference type="Proteomes" id="UP000645257"/>
    </source>
</evidence>
<feature type="transmembrane region" description="Helical" evidence="6">
    <location>
        <begin position="363"/>
        <end position="382"/>
    </location>
</feature>
<dbReference type="AlphaFoldDB" id="A0A918UA05"/>
<dbReference type="InterPro" id="IPR050833">
    <property type="entry name" value="Poly_Biosynth_Transport"/>
</dbReference>
<keyword evidence="2" id="KW-1003">Cell membrane</keyword>
<keyword evidence="8" id="KW-1185">Reference proteome</keyword>
<evidence type="ECO:0000256" key="2">
    <source>
        <dbReference type="ARBA" id="ARBA00022475"/>
    </source>
</evidence>
<sequence length="426" mass="45966">MLRGAFLRSVLTLAGGATLAMAIPLLFSPLLTRLYSPNEFALLTLFVSWLSNLAVAAGGRYELAVVLPAEDRDATHLLALAMIVCTALSVAALLPALAAREAIATWLGAAELAPWLLFLPVSLWCAGAAQIWVNRNNRLRRYDANAQGRVAQALTLTAVQIAGGFAGFGVAALIIGQTAGQAAALLGEWRRDMNERFACFSGVSVEGLKRLAWQYREFPAVNTPHAFAVALQDSFLLWLIAHFAGTAVVGYYGLVLRVLKLPAAIVGQAVSQVIYRDLAEAHTRGRPLRPVLCKTLKLLAALAVLPFGLLAARGEWLFSLVFGSAWGEAGRLAAILAPSFFLSFACAPAFMVPMVLKRQRTSFALALGWLSANLAAFAAVIVMTRDTVWAFATMSVVMSLYLASYTIWVLRLCRREDRRCRGAVPC</sequence>
<evidence type="ECO:0000256" key="1">
    <source>
        <dbReference type="ARBA" id="ARBA00004651"/>
    </source>
</evidence>
<protein>
    <submittedName>
        <fullName evidence="7">O-antigen translocase</fullName>
    </submittedName>
</protein>
<evidence type="ECO:0000256" key="6">
    <source>
        <dbReference type="SAM" id="Phobius"/>
    </source>
</evidence>
<feature type="transmembrane region" description="Helical" evidence="6">
    <location>
        <begin position="332"/>
        <end position="356"/>
    </location>
</feature>
<feature type="transmembrane region" description="Helical" evidence="6">
    <location>
        <begin position="153"/>
        <end position="175"/>
    </location>
</feature>
<keyword evidence="3 6" id="KW-0812">Transmembrane</keyword>
<reference evidence="7" key="1">
    <citation type="journal article" date="2014" name="Int. J. Syst. Evol. Microbiol.">
        <title>Complete genome sequence of Corynebacterium casei LMG S-19264T (=DSM 44701T), isolated from a smear-ripened cheese.</title>
        <authorList>
            <consortium name="US DOE Joint Genome Institute (JGI-PGF)"/>
            <person name="Walter F."/>
            <person name="Albersmeier A."/>
            <person name="Kalinowski J."/>
            <person name="Ruckert C."/>
        </authorList>
    </citation>
    <scope>NUCLEOTIDE SEQUENCE</scope>
    <source>
        <strain evidence="7">KCTC 32182</strain>
    </source>
</reference>
<name>A0A918UA05_9NEIS</name>
<evidence type="ECO:0000313" key="7">
    <source>
        <dbReference type="EMBL" id="GGY18572.1"/>
    </source>
</evidence>
<dbReference type="PANTHER" id="PTHR30250">
    <property type="entry name" value="PST FAMILY PREDICTED COLANIC ACID TRANSPORTER"/>
    <property type="match status" value="1"/>
</dbReference>
<feature type="transmembrane region" description="Helical" evidence="6">
    <location>
        <begin position="77"/>
        <end position="100"/>
    </location>
</feature>
<evidence type="ECO:0000256" key="4">
    <source>
        <dbReference type="ARBA" id="ARBA00022989"/>
    </source>
</evidence>
<comment type="caution">
    <text evidence="7">The sequence shown here is derived from an EMBL/GenBank/DDBJ whole genome shotgun (WGS) entry which is preliminary data.</text>
</comment>
<feature type="transmembrane region" description="Helical" evidence="6">
    <location>
        <begin position="38"/>
        <end position="57"/>
    </location>
</feature>
<gene>
    <name evidence="7" type="primary">wzx</name>
    <name evidence="7" type="ORF">GCM10011289_22630</name>
</gene>
<keyword evidence="5 6" id="KW-0472">Membrane</keyword>
<dbReference type="GO" id="GO:0005886">
    <property type="term" value="C:plasma membrane"/>
    <property type="evidence" value="ECO:0007669"/>
    <property type="project" value="UniProtKB-SubCell"/>
</dbReference>
<organism evidence="7 8">
    <name type="scientific">Paludibacterium paludis</name>
    <dbReference type="NCBI Taxonomy" id="1225769"/>
    <lineage>
        <taxon>Bacteria</taxon>
        <taxon>Pseudomonadati</taxon>
        <taxon>Pseudomonadota</taxon>
        <taxon>Betaproteobacteria</taxon>
        <taxon>Neisseriales</taxon>
        <taxon>Chromobacteriaceae</taxon>
        <taxon>Paludibacterium</taxon>
    </lineage>
</organism>
<proteinExistence type="predicted"/>
<dbReference type="EMBL" id="BMYX01000012">
    <property type="protein sequence ID" value="GGY18572.1"/>
    <property type="molecule type" value="Genomic_DNA"/>
</dbReference>
<keyword evidence="4 6" id="KW-1133">Transmembrane helix</keyword>
<feature type="transmembrane region" description="Helical" evidence="6">
    <location>
        <begin position="388"/>
        <end position="410"/>
    </location>
</feature>
<evidence type="ECO:0000256" key="3">
    <source>
        <dbReference type="ARBA" id="ARBA00022692"/>
    </source>
</evidence>
<dbReference type="PANTHER" id="PTHR30250:SF11">
    <property type="entry name" value="O-ANTIGEN TRANSPORTER-RELATED"/>
    <property type="match status" value="1"/>
</dbReference>
<accession>A0A918UA05</accession>
<reference evidence="7" key="2">
    <citation type="submission" date="2020-09" db="EMBL/GenBank/DDBJ databases">
        <authorList>
            <person name="Sun Q."/>
            <person name="Kim S."/>
        </authorList>
    </citation>
    <scope>NUCLEOTIDE SEQUENCE</scope>
    <source>
        <strain evidence="7">KCTC 32182</strain>
    </source>
</reference>
<feature type="transmembrane region" description="Helical" evidence="6">
    <location>
        <begin position="112"/>
        <end position="133"/>
    </location>
</feature>
<feature type="transmembrane region" description="Helical" evidence="6">
    <location>
        <begin position="291"/>
        <end position="312"/>
    </location>
</feature>
<comment type="subcellular location">
    <subcellularLocation>
        <location evidence="1">Cell membrane</location>
        <topology evidence="1">Multi-pass membrane protein</topology>
    </subcellularLocation>
</comment>
<evidence type="ECO:0000256" key="5">
    <source>
        <dbReference type="ARBA" id="ARBA00023136"/>
    </source>
</evidence>
<dbReference type="Pfam" id="PF13440">
    <property type="entry name" value="Polysacc_synt_3"/>
    <property type="match status" value="1"/>
</dbReference>